<feature type="signal peptide" evidence="1">
    <location>
        <begin position="1"/>
        <end position="19"/>
    </location>
</feature>
<reference evidence="2 3" key="1">
    <citation type="journal article" date="2019" name="Int. J. Syst. Evol. Microbiol.">
        <title>The Global Catalogue of Microorganisms (GCM) 10K type strain sequencing project: providing services to taxonomists for standard genome sequencing and annotation.</title>
        <authorList>
            <consortium name="The Broad Institute Genomics Platform"/>
            <consortium name="The Broad Institute Genome Sequencing Center for Infectious Disease"/>
            <person name="Wu L."/>
            <person name="Ma J."/>
        </authorList>
    </citation>
    <scope>NUCLEOTIDE SEQUENCE [LARGE SCALE GENOMIC DNA]</scope>
    <source>
        <strain evidence="2 3">JCM 15478</strain>
    </source>
</reference>
<evidence type="ECO:0000256" key="1">
    <source>
        <dbReference type="SAM" id="SignalP"/>
    </source>
</evidence>
<organism evidence="2 3">
    <name type="scientific">Streptomyces albiaxialis</name>
    <dbReference type="NCBI Taxonomy" id="329523"/>
    <lineage>
        <taxon>Bacteria</taxon>
        <taxon>Bacillati</taxon>
        <taxon>Actinomycetota</taxon>
        <taxon>Actinomycetes</taxon>
        <taxon>Kitasatosporales</taxon>
        <taxon>Streptomycetaceae</taxon>
        <taxon>Streptomyces</taxon>
    </lineage>
</organism>
<gene>
    <name evidence="2" type="ORF">GCM10009801_55800</name>
</gene>
<keyword evidence="3" id="KW-1185">Reference proteome</keyword>
<proteinExistence type="predicted"/>
<dbReference type="PROSITE" id="PS51257">
    <property type="entry name" value="PROKAR_LIPOPROTEIN"/>
    <property type="match status" value="1"/>
</dbReference>
<accession>A0ABN2WF68</accession>
<evidence type="ECO:0000313" key="2">
    <source>
        <dbReference type="EMBL" id="GAA2090688.1"/>
    </source>
</evidence>
<comment type="caution">
    <text evidence="2">The sequence shown here is derived from an EMBL/GenBank/DDBJ whole genome shotgun (WGS) entry which is preliminary data.</text>
</comment>
<dbReference type="EMBL" id="BAAAPE010000013">
    <property type="protein sequence ID" value="GAA2090688.1"/>
    <property type="molecule type" value="Genomic_DNA"/>
</dbReference>
<evidence type="ECO:0008006" key="4">
    <source>
        <dbReference type="Google" id="ProtNLM"/>
    </source>
</evidence>
<dbReference type="Proteomes" id="UP001500016">
    <property type="component" value="Unassembled WGS sequence"/>
</dbReference>
<dbReference type="RefSeq" id="WP_344532050.1">
    <property type="nucleotide sequence ID" value="NZ_BAAAPE010000013.1"/>
</dbReference>
<protein>
    <recommendedName>
        <fullName evidence="4">Secreted protein</fullName>
    </recommendedName>
</protein>
<feature type="chain" id="PRO_5046060291" description="Secreted protein" evidence="1">
    <location>
        <begin position="20"/>
        <end position="129"/>
    </location>
</feature>
<evidence type="ECO:0000313" key="3">
    <source>
        <dbReference type="Proteomes" id="UP001500016"/>
    </source>
</evidence>
<name>A0ABN2WF68_9ACTN</name>
<keyword evidence="1" id="KW-0732">Signal</keyword>
<sequence length="129" mass="13199">MLRKTTVAALAAVALAVPAASGCGAEEVVNKALDCANTAATVAEAADDLSQAASDATEDPTQAKKSLDRIDKNLDKIKDETDDGDVTKAVDKMGDAVDSARTDINDNKVPEVGPVKDAGKELTKVCTPG</sequence>